<evidence type="ECO:0000313" key="9">
    <source>
        <dbReference type="EMBL" id="SFB81538.1"/>
    </source>
</evidence>
<evidence type="ECO:0000256" key="3">
    <source>
        <dbReference type="ARBA" id="ARBA00022729"/>
    </source>
</evidence>
<accession>A0A1I1E887</accession>
<evidence type="ECO:0000259" key="8">
    <source>
        <dbReference type="Pfam" id="PF05154"/>
    </source>
</evidence>
<dbReference type="OrthoDB" id="9816361at2"/>
<evidence type="ECO:0000256" key="6">
    <source>
        <dbReference type="ARBA" id="ARBA00023180"/>
    </source>
</evidence>
<keyword evidence="6" id="KW-0325">Glycoprotein</keyword>
<reference evidence="9 10" key="1">
    <citation type="submission" date="2016-10" db="EMBL/GenBank/DDBJ databases">
        <authorList>
            <person name="de Groot N.N."/>
        </authorList>
    </citation>
    <scope>NUCLEOTIDE SEQUENCE [LARGE SCALE GENOMIC DNA]</scope>
    <source>
        <strain evidence="9 10">DSM 6793</strain>
    </source>
</reference>
<dbReference type="Pfam" id="PF05154">
    <property type="entry name" value="TM2"/>
    <property type="match status" value="1"/>
</dbReference>
<feature type="domain" description="TM2" evidence="8">
    <location>
        <begin position="8"/>
        <end position="54"/>
    </location>
</feature>
<dbReference type="AlphaFoldDB" id="A0A1I1E887"/>
<keyword evidence="10" id="KW-1185">Reference proteome</keyword>
<keyword evidence="2 7" id="KW-0812">Transmembrane</keyword>
<dbReference type="PANTHER" id="PTHR21016">
    <property type="entry name" value="BETA-AMYLOID BINDING PROTEIN-RELATED"/>
    <property type="match status" value="1"/>
</dbReference>
<dbReference type="RefSeq" id="WP_091507029.1">
    <property type="nucleotide sequence ID" value="NZ_FOLE01000001.1"/>
</dbReference>
<evidence type="ECO:0000256" key="2">
    <source>
        <dbReference type="ARBA" id="ARBA00022692"/>
    </source>
</evidence>
<dbReference type="EMBL" id="FOLE01000001">
    <property type="protein sequence ID" value="SFB81538.1"/>
    <property type="molecule type" value="Genomic_DNA"/>
</dbReference>
<gene>
    <name evidence="9" type="ORF">SAMN05421780_101600</name>
</gene>
<feature type="transmembrane region" description="Helical" evidence="7">
    <location>
        <begin position="35"/>
        <end position="57"/>
    </location>
</feature>
<evidence type="ECO:0000256" key="5">
    <source>
        <dbReference type="ARBA" id="ARBA00023136"/>
    </source>
</evidence>
<keyword evidence="4 7" id="KW-1133">Transmembrane helix</keyword>
<dbReference type="GO" id="GO:0016020">
    <property type="term" value="C:membrane"/>
    <property type="evidence" value="ECO:0007669"/>
    <property type="project" value="UniProtKB-SubCell"/>
</dbReference>
<dbReference type="InterPro" id="IPR007829">
    <property type="entry name" value="TM2"/>
</dbReference>
<dbReference type="InterPro" id="IPR050932">
    <property type="entry name" value="TM2D1-3-like"/>
</dbReference>
<dbReference type="STRING" id="927664.SAMN05421780_101600"/>
<comment type="subcellular location">
    <subcellularLocation>
        <location evidence="1">Membrane</location>
        <topology evidence="1">Multi-pass membrane protein</topology>
    </subcellularLocation>
</comment>
<keyword evidence="3" id="KW-0732">Signal</keyword>
<dbReference type="Proteomes" id="UP000199514">
    <property type="component" value="Unassembled WGS sequence"/>
</dbReference>
<evidence type="ECO:0000256" key="4">
    <source>
        <dbReference type="ARBA" id="ARBA00022989"/>
    </source>
</evidence>
<evidence type="ECO:0000313" key="10">
    <source>
        <dbReference type="Proteomes" id="UP000199514"/>
    </source>
</evidence>
<proteinExistence type="predicted"/>
<evidence type="ECO:0000256" key="1">
    <source>
        <dbReference type="ARBA" id="ARBA00004141"/>
    </source>
</evidence>
<dbReference type="PANTHER" id="PTHR21016:SF7">
    <property type="entry name" value="TM2 DOMAIN-CONTAINING PROTEIN 3"/>
    <property type="match status" value="1"/>
</dbReference>
<evidence type="ECO:0000256" key="7">
    <source>
        <dbReference type="SAM" id="Phobius"/>
    </source>
</evidence>
<feature type="transmembrane region" description="Helical" evidence="7">
    <location>
        <begin position="12"/>
        <end position="29"/>
    </location>
</feature>
<organism evidence="9 10">
    <name type="scientific">Flexibacter flexilis DSM 6793</name>
    <dbReference type="NCBI Taxonomy" id="927664"/>
    <lineage>
        <taxon>Bacteria</taxon>
        <taxon>Pseudomonadati</taxon>
        <taxon>Bacteroidota</taxon>
        <taxon>Cytophagia</taxon>
        <taxon>Cytophagales</taxon>
        <taxon>Flexibacteraceae</taxon>
        <taxon>Flexibacter</taxon>
    </lineage>
</organism>
<name>A0A1I1E887_9BACT</name>
<keyword evidence="5 7" id="KW-0472">Membrane</keyword>
<sequence>MAEQKPLQSKTTMILISFFLGGLGIHRLLMGYSNWWLMLITLGGCGIWSLIDFIRIITGSLKMADGRDLA</sequence>
<protein>
    <submittedName>
        <fullName evidence="9">TM2 domain-containing protein</fullName>
    </submittedName>
</protein>